<evidence type="ECO:0000313" key="2">
    <source>
        <dbReference type="Proteomes" id="UP000033818"/>
    </source>
</evidence>
<gene>
    <name evidence="1" type="ORF">UX53_C0008G0028</name>
</gene>
<protein>
    <submittedName>
        <fullName evidence="1">Uncharacterized protein</fullName>
    </submittedName>
</protein>
<evidence type="ECO:0000313" key="1">
    <source>
        <dbReference type="EMBL" id="KKU39362.1"/>
    </source>
</evidence>
<dbReference type="Proteomes" id="UP000033818">
    <property type="component" value="Unassembled WGS sequence"/>
</dbReference>
<dbReference type="EMBL" id="LCMO01000008">
    <property type="protein sequence ID" value="KKU39362.1"/>
    <property type="molecule type" value="Genomic_DNA"/>
</dbReference>
<comment type="caution">
    <text evidence="1">The sequence shown here is derived from an EMBL/GenBank/DDBJ whole genome shotgun (WGS) entry which is preliminary data.</text>
</comment>
<dbReference type="AlphaFoldDB" id="A0A0G1Q3J9"/>
<accession>A0A0G1Q3J9</accession>
<organism evidence="1 2">
    <name type="scientific">Candidatus Azambacteria bacterium GW2011_GWB2_46_37</name>
    <dbReference type="NCBI Taxonomy" id="1618618"/>
    <lineage>
        <taxon>Bacteria</taxon>
        <taxon>Candidatus Azamiibacteriota</taxon>
    </lineage>
</organism>
<proteinExistence type="predicted"/>
<reference evidence="1 2" key="1">
    <citation type="journal article" date="2015" name="Nature">
        <title>rRNA introns, odd ribosomes, and small enigmatic genomes across a large radiation of phyla.</title>
        <authorList>
            <person name="Brown C.T."/>
            <person name="Hug L.A."/>
            <person name="Thomas B.C."/>
            <person name="Sharon I."/>
            <person name="Castelle C.J."/>
            <person name="Singh A."/>
            <person name="Wilkins M.J."/>
            <person name="Williams K.H."/>
            <person name="Banfield J.F."/>
        </authorList>
    </citation>
    <scope>NUCLEOTIDE SEQUENCE [LARGE SCALE GENOMIC DNA]</scope>
</reference>
<sequence length="309" mass="36033">MANTKELNNARNLIAEGRHPEARKILEAITTQDPKVKLDILLAFLVVLDHVTENDTLLNVATEGIEIATKLGNDEVRSYLMARKSIFLLTRLSSMVHRQKNLMLSSNVFEWIDFSLERDEKEYEAIVEMRKPLEKEIDSLIEAVIEQAEKGTDHYFRGHLFSAIGDFYSSRYLNDMLDFQKGGKIKSKIANLYFTRRWNLDRFLYDSISRRKIMDSKAKCIRYFERSINEFRTDGKKSEEANAIYNFAVKMKLFYTFGRAKKLLARAKLIAVELQEKPLLQKITILEKEVADKNRHMRDYVAEMGLDMP</sequence>
<name>A0A0G1Q3J9_9BACT</name>